<evidence type="ECO:0000256" key="5">
    <source>
        <dbReference type="ARBA" id="ARBA00035351"/>
    </source>
</evidence>
<dbReference type="EMBL" id="MRZV01000273">
    <property type="protein sequence ID" value="PIK53804.1"/>
    <property type="molecule type" value="Genomic_DNA"/>
</dbReference>
<accession>A0A2G8L0L3</accession>
<dbReference type="GO" id="GO:0002181">
    <property type="term" value="P:cytoplasmic translation"/>
    <property type="evidence" value="ECO:0007669"/>
    <property type="project" value="TreeGrafter"/>
</dbReference>
<protein>
    <recommendedName>
        <fullName evidence="4">Large ribosomal subunit protein eL6</fullName>
    </recommendedName>
    <alternativeName>
        <fullName evidence="5">60S ribosomal protein L6</fullName>
    </alternativeName>
</protein>
<reference evidence="8 9" key="1">
    <citation type="journal article" date="2017" name="PLoS Biol.">
        <title>The sea cucumber genome provides insights into morphological evolution and visceral regeneration.</title>
        <authorList>
            <person name="Zhang X."/>
            <person name="Sun L."/>
            <person name="Yuan J."/>
            <person name="Sun Y."/>
            <person name="Gao Y."/>
            <person name="Zhang L."/>
            <person name="Li S."/>
            <person name="Dai H."/>
            <person name="Hamel J.F."/>
            <person name="Liu C."/>
            <person name="Yu Y."/>
            <person name="Liu S."/>
            <person name="Lin W."/>
            <person name="Guo K."/>
            <person name="Jin S."/>
            <person name="Xu P."/>
            <person name="Storey K.B."/>
            <person name="Huan P."/>
            <person name="Zhang T."/>
            <person name="Zhou Y."/>
            <person name="Zhang J."/>
            <person name="Lin C."/>
            <person name="Li X."/>
            <person name="Xing L."/>
            <person name="Huo D."/>
            <person name="Sun M."/>
            <person name="Wang L."/>
            <person name="Mercier A."/>
            <person name="Li F."/>
            <person name="Yang H."/>
            <person name="Xiang J."/>
        </authorList>
    </citation>
    <scope>NUCLEOTIDE SEQUENCE [LARGE SCALE GENOMIC DNA]</scope>
    <source>
        <strain evidence="8">Shaxun</strain>
        <tissue evidence="8">Muscle</tissue>
    </source>
</reference>
<dbReference type="GO" id="GO:0022625">
    <property type="term" value="C:cytosolic large ribosomal subunit"/>
    <property type="evidence" value="ECO:0007669"/>
    <property type="project" value="TreeGrafter"/>
</dbReference>
<dbReference type="SUPFAM" id="SSF50104">
    <property type="entry name" value="Translation proteins SH3-like domain"/>
    <property type="match status" value="1"/>
</dbReference>
<dbReference type="Pfam" id="PF01159">
    <property type="entry name" value="Ribosomal_L6e"/>
    <property type="match status" value="1"/>
</dbReference>
<dbReference type="Gene3D" id="2.30.30.30">
    <property type="match status" value="1"/>
</dbReference>
<dbReference type="InterPro" id="IPR014722">
    <property type="entry name" value="Rib_uL2_dom2"/>
</dbReference>
<keyword evidence="2 8" id="KW-0689">Ribosomal protein</keyword>
<evidence type="ECO:0000256" key="2">
    <source>
        <dbReference type="ARBA" id="ARBA00022980"/>
    </source>
</evidence>
<dbReference type="OrthoDB" id="2436667at2759"/>
<dbReference type="PANTHER" id="PTHR10715:SF0">
    <property type="entry name" value="LARGE RIBOSOMAL SUBUNIT PROTEIN EL6"/>
    <property type="match status" value="1"/>
</dbReference>
<gene>
    <name evidence="8" type="ORF">BSL78_09298</name>
</gene>
<dbReference type="GO" id="GO:0000027">
    <property type="term" value="P:ribosomal large subunit assembly"/>
    <property type="evidence" value="ECO:0007669"/>
    <property type="project" value="TreeGrafter"/>
</dbReference>
<evidence type="ECO:0000256" key="4">
    <source>
        <dbReference type="ARBA" id="ARBA00035233"/>
    </source>
</evidence>
<dbReference type="GO" id="GO:0003723">
    <property type="term" value="F:RNA binding"/>
    <property type="evidence" value="ECO:0007669"/>
    <property type="project" value="TreeGrafter"/>
</dbReference>
<evidence type="ECO:0000256" key="6">
    <source>
        <dbReference type="ARBA" id="ARBA00046388"/>
    </source>
</evidence>
<keyword evidence="9" id="KW-1185">Reference proteome</keyword>
<comment type="caution">
    <text evidence="8">The sequence shown here is derived from an EMBL/GenBank/DDBJ whole genome shotgun (WGS) entry which is preliminary data.</text>
</comment>
<comment type="similarity">
    <text evidence="1">Belongs to the eukaryotic ribosomal protein eL6 family.</text>
</comment>
<keyword evidence="3" id="KW-0687">Ribonucleoprotein</keyword>
<evidence type="ECO:0000313" key="9">
    <source>
        <dbReference type="Proteomes" id="UP000230750"/>
    </source>
</evidence>
<evidence type="ECO:0000256" key="7">
    <source>
        <dbReference type="SAM" id="MobiDB-lite"/>
    </source>
</evidence>
<dbReference type="InterPro" id="IPR041997">
    <property type="entry name" value="Ribosomal_eL6_KOW"/>
</dbReference>
<proteinExistence type="inferred from homology"/>
<dbReference type="Proteomes" id="UP000230750">
    <property type="component" value="Unassembled WGS sequence"/>
</dbReference>
<evidence type="ECO:0000313" key="8">
    <source>
        <dbReference type="EMBL" id="PIK53804.1"/>
    </source>
</evidence>
<dbReference type="PANTHER" id="PTHR10715">
    <property type="entry name" value="60S RIBOSOMAL PROTEIN L6"/>
    <property type="match status" value="1"/>
</dbReference>
<dbReference type="STRING" id="307972.A0A2G8L0L3"/>
<evidence type="ECO:0000256" key="1">
    <source>
        <dbReference type="ARBA" id="ARBA00010592"/>
    </source>
</evidence>
<organism evidence="8 9">
    <name type="scientific">Stichopus japonicus</name>
    <name type="common">Sea cucumber</name>
    <dbReference type="NCBI Taxonomy" id="307972"/>
    <lineage>
        <taxon>Eukaryota</taxon>
        <taxon>Metazoa</taxon>
        <taxon>Echinodermata</taxon>
        <taxon>Eleutherozoa</taxon>
        <taxon>Echinozoa</taxon>
        <taxon>Holothuroidea</taxon>
        <taxon>Aspidochirotacea</taxon>
        <taxon>Aspidochirotida</taxon>
        <taxon>Stichopodidae</taxon>
        <taxon>Apostichopus</taxon>
    </lineage>
</organism>
<evidence type="ECO:0000256" key="3">
    <source>
        <dbReference type="ARBA" id="ARBA00023274"/>
    </source>
</evidence>
<name>A0A2G8L0L3_STIJA</name>
<dbReference type="GO" id="GO:0003735">
    <property type="term" value="F:structural constituent of ribosome"/>
    <property type="evidence" value="ECO:0007669"/>
    <property type="project" value="InterPro"/>
</dbReference>
<dbReference type="AlphaFoldDB" id="A0A2G8L0L3"/>
<dbReference type="CDD" id="cd13156">
    <property type="entry name" value="KOW_RPL6"/>
    <property type="match status" value="1"/>
</dbReference>
<comment type="subunit">
    <text evidence="6">Component of the large ribosomal subunit. May bind IPO9 with low affinity.</text>
</comment>
<dbReference type="InterPro" id="IPR008991">
    <property type="entry name" value="Translation_prot_SH3-like_sf"/>
</dbReference>
<feature type="region of interest" description="Disordered" evidence="7">
    <location>
        <begin position="1"/>
        <end position="35"/>
    </location>
</feature>
<sequence length="267" mass="30940">MKCIGGGMTQPPNEARPSMEDETTKRKKPRSRQRWLTGGIPMFSRSVMYRRTAKYLKKKPIVKKEKKAVERFVVKEVGGEKNGGTRKVPLQKQPRYYPTQEGRRKLKGHRKPFSEHKRRLRPSITPGTVLILLAGVNRGRRVIFLKQLGTGLLLVTGPMKVNGIPMRRVNQRYVIATSTKLDISSVKIPGKLDDAYFKRKKLRTGKRSKNIFDDKKETYEVSDERRADQKSLDAQIIPLVKKEHLLAKYLQNPFSLRTRQYPHKMIF</sequence>
<dbReference type="InterPro" id="IPR000915">
    <property type="entry name" value="60S_ribosomal_eL6"/>
</dbReference>
<dbReference type="FunFam" id="2.30.30.30:FF:000014">
    <property type="entry name" value="60S ribosomal protein L6"/>
    <property type="match status" value="1"/>
</dbReference>